<evidence type="ECO:0000313" key="2">
    <source>
        <dbReference type="Proteomes" id="UP001500751"/>
    </source>
</evidence>
<proteinExistence type="predicted"/>
<sequence>MSNMLSVRDRRFGVAVLSVVVLAALAVLVATLTSGRGGSRPAAESPRARQFAAFTQCLLTDPAGLDSPAAAPLWAAMQEASSKTAAKSQYLALPAGVQPDEAKTYVNSLVVRGCDVILAADGTPGTVAGEAAADHPTRHFLLAGGAAPSGNTAVVRAGAGSAVVAKALTDAFNGRFPAGTVLR</sequence>
<comment type="caution">
    <text evidence="1">The sequence shown here is derived from an EMBL/GenBank/DDBJ whole genome shotgun (WGS) entry which is preliminary data.</text>
</comment>
<protein>
    <recommendedName>
        <fullName evidence="3">BMP family ABC transporter substrate-binding protein</fullName>
    </recommendedName>
</protein>
<reference evidence="2" key="1">
    <citation type="journal article" date="2019" name="Int. J. Syst. Evol. Microbiol.">
        <title>The Global Catalogue of Microorganisms (GCM) 10K type strain sequencing project: providing services to taxonomists for standard genome sequencing and annotation.</title>
        <authorList>
            <consortium name="The Broad Institute Genomics Platform"/>
            <consortium name="The Broad Institute Genome Sequencing Center for Infectious Disease"/>
            <person name="Wu L."/>
            <person name="Ma J."/>
        </authorList>
    </citation>
    <scope>NUCLEOTIDE SEQUENCE [LARGE SCALE GENOMIC DNA]</scope>
    <source>
        <strain evidence="2">JCM 16014</strain>
    </source>
</reference>
<gene>
    <name evidence="1" type="ORF">GCM10009839_40980</name>
</gene>
<dbReference type="Proteomes" id="UP001500751">
    <property type="component" value="Unassembled WGS sequence"/>
</dbReference>
<dbReference type="Gene3D" id="3.40.50.2300">
    <property type="match status" value="1"/>
</dbReference>
<keyword evidence="2" id="KW-1185">Reference proteome</keyword>
<organism evidence="1 2">
    <name type="scientific">Catenulispora yoronensis</name>
    <dbReference type="NCBI Taxonomy" id="450799"/>
    <lineage>
        <taxon>Bacteria</taxon>
        <taxon>Bacillati</taxon>
        <taxon>Actinomycetota</taxon>
        <taxon>Actinomycetes</taxon>
        <taxon>Catenulisporales</taxon>
        <taxon>Catenulisporaceae</taxon>
        <taxon>Catenulispora</taxon>
    </lineage>
</organism>
<evidence type="ECO:0000313" key="1">
    <source>
        <dbReference type="EMBL" id="GAA2035986.1"/>
    </source>
</evidence>
<accession>A0ABP5FXE7</accession>
<evidence type="ECO:0008006" key="3">
    <source>
        <dbReference type="Google" id="ProtNLM"/>
    </source>
</evidence>
<dbReference type="EMBL" id="BAAAQN010000023">
    <property type="protein sequence ID" value="GAA2035986.1"/>
    <property type="molecule type" value="Genomic_DNA"/>
</dbReference>
<name>A0ABP5FXE7_9ACTN</name>